<reference evidence="1" key="2">
    <citation type="submission" date="2020-02" db="EMBL/GenBank/DDBJ databases">
        <authorList>
            <person name="Littmann E."/>
            <person name="Sorbara M."/>
        </authorList>
    </citation>
    <scope>NUCLEOTIDE SEQUENCE</scope>
    <source>
        <strain evidence="1">MSK.15.32</strain>
    </source>
</reference>
<sequence length="49" mass="5798">MKKEIIEESKELPELTEEEVNIFCSCDTQLKIHCHHDCITQNAWISHDK</sequence>
<organism evidence="1 2">
    <name type="scientific">Mediterraneibacter gnavus</name>
    <name type="common">Ruminococcus gnavus</name>
    <dbReference type="NCBI Taxonomy" id="33038"/>
    <lineage>
        <taxon>Bacteria</taxon>
        <taxon>Bacillati</taxon>
        <taxon>Bacillota</taxon>
        <taxon>Clostridia</taxon>
        <taxon>Lachnospirales</taxon>
        <taxon>Lachnospiraceae</taxon>
        <taxon>Mediterraneibacter</taxon>
    </lineage>
</organism>
<evidence type="ECO:0000313" key="1">
    <source>
        <dbReference type="EMBL" id="NSI59813.1"/>
    </source>
</evidence>
<dbReference type="RefSeq" id="WP_161206391.1">
    <property type="nucleotide sequence ID" value="NZ_BAABSA010000063.1"/>
</dbReference>
<accession>A0AAJ3FGW7</accession>
<reference evidence="1" key="1">
    <citation type="journal article" date="2020" name="Cell Host Microbe">
        <title>Functional and Genomic Variation between Human-Derived Isolates of Lachnospiraceae Reveals Inter- and Intra-Species Diversity.</title>
        <authorList>
            <person name="Sorbara M.T."/>
            <person name="Littmann E.R."/>
            <person name="Fontana E."/>
            <person name="Moody T.U."/>
            <person name="Kohout C.E."/>
            <person name="Gjonbalaj M."/>
            <person name="Eaton V."/>
            <person name="Seok R."/>
            <person name="Leiner I.M."/>
            <person name="Pamer E.G."/>
        </authorList>
    </citation>
    <scope>NUCLEOTIDE SEQUENCE</scope>
    <source>
        <strain evidence="1">MSK.15.32</strain>
    </source>
</reference>
<protein>
    <submittedName>
        <fullName evidence="1">Uncharacterized protein</fullName>
    </submittedName>
</protein>
<dbReference type="AlphaFoldDB" id="A0AAJ3FGW7"/>
<proteinExistence type="predicted"/>
<gene>
    <name evidence="1" type="ORF">G4993_15660</name>
</gene>
<dbReference type="EMBL" id="JAAIRV010000046">
    <property type="protein sequence ID" value="NSI59813.1"/>
    <property type="molecule type" value="Genomic_DNA"/>
</dbReference>
<evidence type="ECO:0000313" key="2">
    <source>
        <dbReference type="Proteomes" id="UP001296580"/>
    </source>
</evidence>
<name>A0AAJ3FGW7_MEDGN</name>
<comment type="caution">
    <text evidence="1">The sequence shown here is derived from an EMBL/GenBank/DDBJ whole genome shotgun (WGS) entry which is preliminary data.</text>
</comment>
<dbReference type="Proteomes" id="UP001296580">
    <property type="component" value="Unassembled WGS sequence"/>
</dbReference>